<dbReference type="InterPro" id="IPR013974">
    <property type="entry name" value="SAF"/>
</dbReference>
<comment type="caution">
    <text evidence="2">The sequence shown here is derived from an EMBL/GenBank/DDBJ whole genome shotgun (WGS) entry which is preliminary data.</text>
</comment>
<dbReference type="Proteomes" id="UP000624709">
    <property type="component" value="Unassembled WGS sequence"/>
</dbReference>
<evidence type="ECO:0000259" key="1">
    <source>
        <dbReference type="SMART" id="SM00858"/>
    </source>
</evidence>
<accession>A0ABQ4B4X8</accession>
<feature type="domain" description="SAF" evidence="1">
    <location>
        <begin position="47"/>
        <end position="106"/>
    </location>
</feature>
<evidence type="ECO:0000313" key="3">
    <source>
        <dbReference type="Proteomes" id="UP000624709"/>
    </source>
</evidence>
<gene>
    <name evidence="2" type="ORF">Apa02nite_018220</name>
</gene>
<dbReference type="EMBL" id="BOMS01000024">
    <property type="protein sequence ID" value="GIE65714.1"/>
    <property type="molecule type" value="Genomic_DNA"/>
</dbReference>
<reference evidence="2 3" key="1">
    <citation type="submission" date="2021-01" db="EMBL/GenBank/DDBJ databases">
        <title>Whole genome shotgun sequence of Actinoplanes palleronii NBRC 14916.</title>
        <authorList>
            <person name="Komaki H."/>
            <person name="Tamura T."/>
        </authorList>
    </citation>
    <scope>NUCLEOTIDE SEQUENCE [LARGE SCALE GENOMIC DNA]</scope>
    <source>
        <strain evidence="2 3">NBRC 14916</strain>
    </source>
</reference>
<proteinExistence type="predicted"/>
<keyword evidence="3" id="KW-1185">Reference proteome</keyword>
<dbReference type="SMART" id="SM00858">
    <property type="entry name" value="SAF"/>
    <property type="match status" value="1"/>
</dbReference>
<organism evidence="2 3">
    <name type="scientific">Actinoplanes palleronii</name>
    <dbReference type="NCBI Taxonomy" id="113570"/>
    <lineage>
        <taxon>Bacteria</taxon>
        <taxon>Bacillati</taxon>
        <taxon>Actinomycetota</taxon>
        <taxon>Actinomycetes</taxon>
        <taxon>Micromonosporales</taxon>
        <taxon>Micromonosporaceae</taxon>
        <taxon>Actinoplanes</taxon>
    </lineage>
</organism>
<name>A0ABQ4B4X8_9ACTN</name>
<dbReference type="CDD" id="cd11614">
    <property type="entry name" value="SAF_CpaB_FlgA_like"/>
    <property type="match status" value="1"/>
</dbReference>
<evidence type="ECO:0000313" key="2">
    <source>
        <dbReference type="EMBL" id="GIE65714.1"/>
    </source>
</evidence>
<dbReference type="Pfam" id="PF08666">
    <property type="entry name" value="SAF"/>
    <property type="match status" value="1"/>
</dbReference>
<protein>
    <recommendedName>
        <fullName evidence="1">SAF domain-containing protein</fullName>
    </recommendedName>
</protein>
<sequence>MPNASPAEVPPDPRRLKAGPLSRFLIAVALLALAGVVFASTREPQQVPVLIAVRDIAAYQVITADDVILGTRAAEGQNDYATLPVEGRLTLTAVTKDQPLRQGQIAPNIASVLPGTLTVHGFAVSRATVLNGGLRAGDPIQMLLVRDGRRLALVDKGGATIDRLNAVVLAVAGDNETPTLVVALRDGDAKANELAIATGTVTVFKDPAASRVPR</sequence>